<evidence type="ECO:0000313" key="8">
    <source>
        <dbReference type="Proteomes" id="UP000249091"/>
    </source>
</evidence>
<evidence type="ECO:0000256" key="4">
    <source>
        <dbReference type="RuleBase" id="RU362075"/>
    </source>
</evidence>
<dbReference type="InterPro" id="IPR002937">
    <property type="entry name" value="Amino_oxidase"/>
</dbReference>
<evidence type="ECO:0000259" key="6">
    <source>
        <dbReference type="Pfam" id="PF01593"/>
    </source>
</evidence>
<reference evidence="7 8" key="1">
    <citation type="submission" date="2018-06" db="EMBL/GenBank/DDBJ databases">
        <authorList>
            <consortium name="Pathogen Informatics"/>
            <person name="Doyle S."/>
        </authorList>
    </citation>
    <scope>NUCLEOTIDE SEQUENCE [LARGE SCALE GENOMIC DNA]</scope>
    <source>
        <strain evidence="7 8">NCTC10994</strain>
    </source>
</reference>
<evidence type="ECO:0000256" key="1">
    <source>
        <dbReference type="ARBA" id="ARBA00004829"/>
    </source>
</evidence>
<evidence type="ECO:0000256" key="3">
    <source>
        <dbReference type="ARBA" id="ARBA00023002"/>
    </source>
</evidence>
<dbReference type="PANTHER" id="PTHR43734:SF1">
    <property type="entry name" value="PHYTOENE DESATURASE"/>
    <property type="match status" value="1"/>
</dbReference>
<feature type="domain" description="Amine oxidase" evidence="6">
    <location>
        <begin position="18"/>
        <end position="338"/>
    </location>
</feature>
<keyword evidence="2 4" id="KW-0125">Carotenoid biosynthesis</keyword>
<evidence type="ECO:0000256" key="2">
    <source>
        <dbReference type="ARBA" id="ARBA00022746"/>
    </source>
</evidence>
<sequence>MRSVPGDVDSVVVVGAGLSGLAAALHLAGAGKRVTVLERDSTVGGRVGTYPVFDDAGRPLYRIDNGASVLTMPELISDALSAVGESFATTTPRVELSKLSPSYHARYADGTSLNVHSDPATMYAEIERVCGPSDADGYRRLRDWLETIFDTEFDRYIASNFDSPLDLVASRAALRDTVKLALLGGFGRLGPRIASFVEDDRLRRIFTFQSLYAGVAPSKALGVYGAIAHMDTSLGVYFPAGGMSAIAEAMADALTRHGGALCTSAEVAELEIRNKRATAVRTTDDRRFPCDALVLTADLPVVDGLLEQAGVTARGKKRGYGVVSPSAVVFHGTVPTEVTQSWPSASHHTIDFGEQWAETFARITAGRGRGQLMEDPSLLITRPAVSDPSLHMVRNGVRSEPVSVLAPCPNLASAPIDWNRRAVPYMREIQIVLEQRGYRGLTAAMVIDHLDTPQTWLEKGMLDGSPFSSAHVFSQTGPFRRKNMVAGVDNVVLAGSGTTPGVGVPTVLVSGRLAAERIIGSSGNERSRQPAATRPGLSEGVEHG</sequence>
<organism evidence="7 8">
    <name type="scientific">Rhodococcus coprophilus</name>
    <dbReference type="NCBI Taxonomy" id="38310"/>
    <lineage>
        <taxon>Bacteria</taxon>
        <taxon>Bacillati</taxon>
        <taxon>Actinomycetota</taxon>
        <taxon>Actinomycetes</taxon>
        <taxon>Mycobacteriales</taxon>
        <taxon>Nocardiaceae</taxon>
        <taxon>Rhodococcus</taxon>
    </lineage>
</organism>
<dbReference type="STRING" id="1219011.GCA_001895045_02460"/>
<keyword evidence="8" id="KW-1185">Reference proteome</keyword>
<evidence type="ECO:0000313" key="7">
    <source>
        <dbReference type="EMBL" id="SQI34384.1"/>
    </source>
</evidence>
<dbReference type="EC" id="1.3.8.2" evidence="7"/>
<dbReference type="InterPro" id="IPR036188">
    <property type="entry name" value="FAD/NAD-bd_sf"/>
</dbReference>
<dbReference type="Pfam" id="PF01593">
    <property type="entry name" value="Amino_oxidase"/>
    <property type="match status" value="2"/>
</dbReference>
<feature type="region of interest" description="Disordered" evidence="5">
    <location>
        <begin position="519"/>
        <end position="544"/>
    </location>
</feature>
<dbReference type="RefSeq" id="WP_072700903.1">
    <property type="nucleotide sequence ID" value="NZ_JAFBBL010000001.1"/>
</dbReference>
<dbReference type="NCBIfam" id="TIGR02734">
    <property type="entry name" value="crtI_fam"/>
    <property type="match status" value="1"/>
</dbReference>
<dbReference type="Proteomes" id="UP000249091">
    <property type="component" value="Chromosome 1"/>
</dbReference>
<accession>A0A2X4XCR6</accession>
<dbReference type="PANTHER" id="PTHR43734">
    <property type="entry name" value="PHYTOENE DESATURASE"/>
    <property type="match status" value="1"/>
</dbReference>
<dbReference type="EMBL" id="LS483468">
    <property type="protein sequence ID" value="SQI34384.1"/>
    <property type="molecule type" value="Genomic_DNA"/>
</dbReference>
<comment type="pathway">
    <text evidence="1 4">Carotenoid biosynthesis.</text>
</comment>
<name>A0A2X4XCR6_9NOCA</name>
<comment type="similarity">
    <text evidence="4">Belongs to the carotenoid/retinoid oxidoreductase family.</text>
</comment>
<evidence type="ECO:0000256" key="5">
    <source>
        <dbReference type="SAM" id="MobiDB-lite"/>
    </source>
</evidence>
<keyword evidence="3 4" id="KW-0560">Oxidoreductase</keyword>
<dbReference type="GO" id="GO:0016117">
    <property type="term" value="P:carotenoid biosynthetic process"/>
    <property type="evidence" value="ECO:0007669"/>
    <property type="project" value="UniProtKB-KW"/>
</dbReference>
<dbReference type="SUPFAM" id="SSF51905">
    <property type="entry name" value="FAD/NAD(P)-binding domain"/>
    <property type="match status" value="1"/>
</dbReference>
<feature type="domain" description="Amine oxidase" evidence="6">
    <location>
        <begin position="454"/>
        <end position="519"/>
    </location>
</feature>
<proteinExistence type="inferred from homology"/>
<dbReference type="Gene3D" id="3.50.50.60">
    <property type="entry name" value="FAD/NAD(P)-binding domain"/>
    <property type="match status" value="2"/>
</dbReference>
<protein>
    <submittedName>
        <fullName evidence="7">Fad-dependent amine oxidoreductase</fullName>
        <ecNumber evidence="7">1.3.8.2</ecNumber>
    </submittedName>
</protein>
<gene>
    <name evidence="7" type="primary">crtN_2</name>
    <name evidence="7" type="ORF">NCTC10994_02753</name>
</gene>
<dbReference type="GO" id="GO:0102223">
    <property type="term" value="F:4,4'-diapophytoene desaturase (4,4'-diaponeurosporene-forming)"/>
    <property type="evidence" value="ECO:0007669"/>
    <property type="project" value="UniProtKB-EC"/>
</dbReference>
<dbReference type="KEGG" id="rcr:NCTC10994_02753"/>
<dbReference type="InterPro" id="IPR014105">
    <property type="entry name" value="Carotenoid/retinoid_OxRdtase"/>
</dbReference>
<dbReference type="AlphaFoldDB" id="A0A2X4XCR6"/>